<dbReference type="KEGG" id="hoh:Hoch_0711"/>
<dbReference type="Proteomes" id="UP000001880">
    <property type="component" value="Chromosome"/>
</dbReference>
<organism evidence="2 3">
    <name type="scientific">Haliangium ochraceum (strain DSM 14365 / JCM 11303 / SMP-2)</name>
    <dbReference type="NCBI Taxonomy" id="502025"/>
    <lineage>
        <taxon>Bacteria</taxon>
        <taxon>Pseudomonadati</taxon>
        <taxon>Myxococcota</taxon>
        <taxon>Polyangia</taxon>
        <taxon>Haliangiales</taxon>
        <taxon>Kofleriaceae</taxon>
        <taxon>Haliangium</taxon>
    </lineage>
</organism>
<dbReference type="RefSeq" id="WP_012825966.1">
    <property type="nucleotide sequence ID" value="NC_013440.1"/>
</dbReference>
<evidence type="ECO:0000313" key="3">
    <source>
        <dbReference type="Proteomes" id="UP000001880"/>
    </source>
</evidence>
<gene>
    <name evidence="2" type="ordered locus">Hoch_0711</name>
</gene>
<name>D0LMW8_HALO1</name>
<evidence type="ECO:0000313" key="2">
    <source>
        <dbReference type="EMBL" id="ACY13339.1"/>
    </source>
</evidence>
<proteinExistence type="predicted"/>
<reference evidence="2 3" key="1">
    <citation type="journal article" date="2010" name="Stand. Genomic Sci.">
        <title>Complete genome sequence of Haliangium ochraceum type strain (SMP-2).</title>
        <authorList>
            <consortium name="US DOE Joint Genome Institute (JGI-PGF)"/>
            <person name="Ivanova N."/>
            <person name="Daum C."/>
            <person name="Lang E."/>
            <person name="Abt B."/>
            <person name="Kopitz M."/>
            <person name="Saunders E."/>
            <person name="Lapidus A."/>
            <person name="Lucas S."/>
            <person name="Glavina Del Rio T."/>
            <person name="Nolan M."/>
            <person name="Tice H."/>
            <person name="Copeland A."/>
            <person name="Cheng J.F."/>
            <person name="Chen F."/>
            <person name="Bruce D."/>
            <person name="Goodwin L."/>
            <person name="Pitluck S."/>
            <person name="Mavromatis K."/>
            <person name="Pati A."/>
            <person name="Mikhailova N."/>
            <person name="Chen A."/>
            <person name="Palaniappan K."/>
            <person name="Land M."/>
            <person name="Hauser L."/>
            <person name="Chang Y.J."/>
            <person name="Jeffries C.D."/>
            <person name="Detter J.C."/>
            <person name="Brettin T."/>
            <person name="Rohde M."/>
            <person name="Goker M."/>
            <person name="Bristow J."/>
            <person name="Markowitz V."/>
            <person name="Eisen J.A."/>
            <person name="Hugenholtz P."/>
            <person name="Kyrpides N.C."/>
            <person name="Klenk H.P."/>
        </authorList>
    </citation>
    <scope>NUCLEOTIDE SEQUENCE [LARGE SCALE GENOMIC DNA]</scope>
    <source>
        <strain evidence="3">DSM 14365 / CIP 107738 / JCM 11303 / AJ 13395 / SMP-2</strain>
    </source>
</reference>
<dbReference type="STRING" id="502025.Hoch_0711"/>
<dbReference type="EMBL" id="CP001804">
    <property type="protein sequence ID" value="ACY13339.1"/>
    <property type="molecule type" value="Genomic_DNA"/>
</dbReference>
<keyword evidence="3" id="KW-1185">Reference proteome</keyword>
<evidence type="ECO:0000256" key="1">
    <source>
        <dbReference type="SAM" id="MobiDB-lite"/>
    </source>
</evidence>
<dbReference type="HOGENOM" id="CLU_979224_0_0_7"/>
<accession>D0LMW8</accession>
<sequence length="322" mass="37211">MHEVLAAPEARNATQRPEMWSPAPPEDEIAEVSSLKEALLAEVYAPHHFGLFERTRMRRAALRPYACIRQVVALLLDESPMHEAAKDVLVRAFVGEQRKRPHPFWSALLLLSASPILARLSKRIQCDPKERDELVQIIVTIFLDVARTFPLSRHRNRTFMHLRQTTQRRVFQHLRERQREADTERCQTPEQVFDRRDCLAIEGYAAHWPETQPTPSEPCNSGDPDEGVAKLGFLLQHAGPVLRGETLRLIQATLVRGERLSDFVDRVYDDETPAERRRRYDAIKHRHQRAIRALRTELADLHEALRDAPDAFPTVLYPREAQ</sequence>
<dbReference type="AlphaFoldDB" id="D0LMW8"/>
<feature type="region of interest" description="Disordered" evidence="1">
    <location>
        <begin position="1"/>
        <end position="24"/>
    </location>
</feature>
<protein>
    <submittedName>
        <fullName evidence="2">Uncharacterized protein</fullName>
    </submittedName>
</protein>
<dbReference type="OrthoDB" id="5384830at2"/>